<proteinExistence type="predicted"/>
<evidence type="ECO:0000256" key="1">
    <source>
        <dbReference type="ARBA" id="ARBA00022723"/>
    </source>
</evidence>
<accession>A0A6P8LIE8</accession>
<dbReference type="SMART" id="SM00980">
    <property type="entry name" value="THAP"/>
    <property type="match status" value="1"/>
</dbReference>
<feature type="domain" description="THAP-type" evidence="6">
    <location>
        <begin position="8"/>
        <end position="100"/>
    </location>
</feature>
<dbReference type="GO" id="GO:0008270">
    <property type="term" value="F:zinc ion binding"/>
    <property type="evidence" value="ECO:0007669"/>
    <property type="project" value="UniProtKB-KW"/>
</dbReference>
<keyword evidence="7" id="KW-1185">Reference proteome</keyword>
<evidence type="ECO:0000256" key="5">
    <source>
        <dbReference type="PROSITE-ProRule" id="PRU00309"/>
    </source>
</evidence>
<dbReference type="Gene3D" id="6.20.210.20">
    <property type="entry name" value="THAP domain"/>
    <property type="match status" value="1"/>
</dbReference>
<keyword evidence="1" id="KW-0479">Metal-binding</keyword>
<dbReference type="PROSITE" id="PS50950">
    <property type="entry name" value="ZF_THAP"/>
    <property type="match status" value="1"/>
</dbReference>
<evidence type="ECO:0000256" key="4">
    <source>
        <dbReference type="ARBA" id="ARBA00023125"/>
    </source>
</evidence>
<organism evidence="7 8">
    <name type="scientific">Bombus impatiens</name>
    <name type="common">Bumblebee</name>
    <dbReference type="NCBI Taxonomy" id="132113"/>
    <lineage>
        <taxon>Eukaryota</taxon>
        <taxon>Metazoa</taxon>
        <taxon>Ecdysozoa</taxon>
        <taxon>Arthropoda</taxon>
        <taxon>Hexapoda</taxon>
        <taxon>Insecta</taxon>
        <taxon>Pterygota</taxon>
        <taxon>Neoptera</taxon>
        <taxon>Endopterygota</taxon>
        <taxon>Hymenoptera</taxon>
        <taxon>Apocrita</taxon>
        <taxon>Aculeata</taxon>
        <taxon>Apoidea</taxon>
        <taxon>Anthophila</taxon>
        <taxon>Apidae</taxon>
        <taxon>Bombus</taxon>
        <taxon>Pyrobombus</taxon>
    </lineage>
</organism>
<name>A0A6P8LIE8_BOMIM</name>
<keyword evidence="4 5" id="KW-0238">DNA-binding</keyword>
<evidence type="ECO:0000313" key="7">
    <source>
        <dbReference type="Proteomes" id="UP000515180"/>
    </source>
</evidence>
<dbReference type="InterPro" id="IPR052224">
    <property type="entry name" value="THAP_domain_protein"/>
</dbReference>
<keyword evidence="3" id="KW-0862">Zinc</keyword>
<sequence>MKKFMIKMSPVCAVPDCKSGSNCRKKYSLFKTPKNLELRKKWEKAIPGITELKQWQLICEKHFKNEYIIKKFVQRDYCGNIISEIMRRPYLRKGAVPTIFSNSNASSIIEEKEHKLPSSSSINALEEELYPKVSNEIVVSISDTDLMEISSKDDSEILVDEKYVNDEFTHDKDNLILIINSNDGHFIEHNYALNNFSKTVDNACTDSLLLSANCHNRSSIANTNALTDSSNVSIEYVSEVAIDNTKTKVPKGWGVSEKVKRFTRYLLFTHTITEIKNNVDVQVLEKYIILNCSDGTARYFIREKEINNENTPQFNLKIINTRMLVDAMTNFEKMHICEGLGSIDSNLLRQNDSCENILNCWRHSKCILLTKYKKCDYCKKLKRIIMQRRIDH</sequence>
<protein>
    <submittedName>
        <fullName evidence="8">Uncharacterized protein LOC100746808</fullName>
    </submittedName>
</protein>
<dbReference type="SMART" id="SM00692">
    <property type="entry name" value="DM3"/>
    <property type="match status" value="1"/>
</dbReference>
<evidence type="ECO:0000259" key="6">
    <source>
        <dbReference type="PROSITE" id="PS50950"/>
    </source>
</evidence>
<dbReference type="SUPFAM" id="SSF57716">
    <property type="entry name" value="Glucocorticoid receptor-like (DNA-binding domain)"/>
    <property type="match status" value="1"/>
</dbReference>
<gene>
    <name evidence="8" type="primary">LOC100746808</name>
</gene>
<dbReference type="PANTHER" id="PTHR46927:SF3">
    <property type="entry name" value="THAP-TYPE DOMAIN-CONTAINING PROTEIN"/>
    <property type="match status" value="1"/>
</dbReference>
<dbReference type="OrthoDB" id="7586333at2759"/>
<keyword evidence="2 5" id="KW-0863">Zinc-finger</keyword>
<dbReference type="InterPro" id="IPR006612">
    <property type="entry name" value="THAP_Znf"/>
</dbReference>
<reference evidence="8" key="1">
    <citation type="submission" date="2025-08" db="UniProtKB">
        <authorList>
            <consortium name="RefSeq"/>
        </authorList>
    </citation>
    <scope>IDENTIFICATION</scope>
</reference>
<dbReference type="PANTHER" id="PTHR46927">
    <property type="entry name" value="AGAP005574-PA"/>
    <property type="match status" value="1"/>
</dbReference>
<evidence type="ECO:0000313" key="8">
    <source>
        <dbReference type="RefSeq" id="XP_033174849.1"/>
    </source>
</evidence>
<dbReference type="GeneID" id="100746808"/>
<dbReference type="Pfam" id="PF05485">
    <property type="entry name" value="THAP"/>
    <property type="match status" value="1"/>
</dbReference>
<evidence type="ECO:0000256" key="2">
    <source>
        <dbReference type="ARBA" id="ARBA00022771"/>
    </source>
</evidence>
<dbReference type="RefSeq" id="XP_033174849.1">
    <property type="nucleotide sequence ID" value="XM_033318958.1"/>
</dbReference>
<dbReference type="Proteomes" id="UP000515180">
    <property type="component" value="Unplaced"/>
</dbReference>
<evidence type="ECO:0000256" key="3">
    <source>
        <dbReference type="ARBA" id="ARBA00022833"/>
    </source>
</evidence>
<dbReference type="InterPro" id="IPR038441">
    <property type="entry name" value="THAP_Znf_sf"/>
</dbReference>
<dbReference type="GO" id="GO:0003677">
    <property type="term" value="F:DNA binding"/>
    <property type="evidence" value="ECO:0007669"/>
    <property type="project" value="UniProtKB-UniRule"/>
</dbReference>
<dbReference type="AlphaFoldDB" id="A0A6P8LIE8"/>